<dbReference type="HOGENOM" id="CLU_2849450_0_0_1"/>
<dbReference type="Proteomes" id="UP000008177">
    <property type="component" value="Unplaced contigs"/>
</dbReference>
<evidence type="ECO:0000313" key="1">
    <source>
        <dbReference type="EMBL" id="CCD53275.1"/>
    </source>
</evidence>
<evidence type="ECO:0000313" key="2">
    <source>
        <dbReference type="Proteomes" id="UP000008177"/>
    </source>
</evidence>
<accession>G2YNS7</accession>
<protein>
    <submittedName>
        <fullName evidence="1">Uncharacterized protein</fullName>
    </submittedName>
</protein>
<sequence>MLCGLKRSVPTSITLARMSASSKRADLCSQSCISKYDSPYRSQVIGRLRSGKFCVRLPLSQQQGL</sequence>
<organism evidence="1 2">
    <name type="scientific">Botryotinia fuckeliana (strain T4)</name>
    <name type="common">Noble rot fungus</name>
    <name type="synonym">Botrytis cinerea</name>
    <dbReference type="NCBI Taxonomy" id="999810"/>
    <lineage>
        <taxon>Eukaryota</taxon>
        <taxon>Fungi</taxon>
        <taxon>Dikarya</taxon>
        <taxon>Ascomycota</taxon>
        <taxon>Pezizomycotina</taxon>
        <taxon>Leotiomycetes</taxon>
        <taxon>Helotiales</taxon>
        <taxon>Sclerotiniaceae</taxon>
        <taxon>Botrytis</taxon>
    </lineage>
</organism>
<name>G2YNS7_BOTF4</name>
<dbReference type="AlphaFoldDB" id="G2YNS7"/>
<proteinExistence type="predicted"/>
<dbReference type="InParanoid" id="G2YNS7"/>
<gene>
    <name evidence="1" type="ORF">BofuT4_uP122940.1</name>
</gene>
<reference evidence="2" key="1">
    <citation type="journal article" date="2011" name="PLoS Genet.">
        <title>Genomic analysis of the necrotrophic fungal pathogens Sclerotinia sclerotiorum and Botrytis cinerea.</title>
        <authorList>
            <person name="Amselem J."/>
            <person name="Cuomo C.A."/>
            <person name="van Kan J.A."/>
            <person name="Viaud M."/>
            <person name="Benito E.P."/>
            <person name="Couloux A."/>
            <person name="Coutinho P.M."/>
            <person name="de Vries R.P."/>
            <person name="Dyer P.S."/>
            <person name="Fillinger S."/>
            <person name="Fournier E."/>
            <person name="Gout L."/>
            <person name="Hahn M."/>
            <person name="Kohn L."/>
            <person name="Lapalu N."/>
            <person name="Plummer K.M."/>
            <person name="Pradier J.M."/>
            <person name="Quevillon E."/>
            <person name="Sharon A."/>
            <person name="Simon A."/>
            <person name="ten Have A."/>
            <person name="Tudzynski B."/>
            <person name="Tudzynski P."/>
            <person name="Wincker P."/>
            <person name="Andrew M."/>
            <person name="Anthouard V."/>
            <person name="Beever R.E."/>
            <person name="Beffa R."/>
            <person name="Benoit I."/>
            <person name="Bouzid O."/>
            <person name="Brault B."/>
            <person name="Chen Z."/>
            <person name="Choquer M."/>
            <person name="Collemare J."/>
            <person name="Cotton P."/>
            <person name="Danchin E.G."/>
            <person name="Da Silva C."/>
            <person name="Gautier A."/>
            <person name="Giraud C."/>
            <person name="Giraud T."/>
            <person name="Gonzalez C."/>
            <person name="Grossetete S."/>
            <person name="Guldener U."/>
            <person name="Henrissat B."/>
            <person name="Howlett B.J."/>
            <person name="Kodira C."/>
            <person name="Kretschmer M."/>
            <person name="Lappartient A."/>
            <person name="Leroch M."/>
            <person name="Levis C."/>
            <person name="Mauceli E."/>
            <person name="Neuveglise C."/>
            <person name="Oeser B."/>
            <person name="Pearson M."/>
            <person name="Poulain J."/>
            <person name="Poussereau N."/>
            <person name="Quesneville H."/>
            <person name="Rascle C."/>
            <person name="Schumacher J."/>
            <person name="Segurens B."/>
            <person name="Sexton A."/>
            <person name="Silva E."/>
            <person name="Sirven C."/>
            <person name="Soanes D.M."/>
            <person name="Talbot N.J."/>
            <person name="Templeton M."/>
            <person name="Yandava C."/>
            <person name="Yarden O."/>
            <person name="Zeng Q."/>
            <person name="Rollins J.A."/>
            <person name="Lebrun M.H."/>
            <person name="Dickman M."/>
        </authorList>
    </citation>
    <scope>NUCLEOTIDE SEQUENCE [LARGE SCALE GENOMIC DNA]</scope>
    <source>
        <strain evidence="2">T4</strain>
    </source>
</reference>
<dbReference type="EMBL" id="FQ790346">
    <property type="protein sequence ID" value="CCD53275.1"/>
    <property type="molecule type" value="Genomic_DNA"/>
</dbReference>